<evidence type="ECO:0000313" key="1">
    <source>
        <dbReference type="EMBL" id="PPQ91739.1"/>
    </source>
</evidence>
<keyword evidence="2" id="KW-1185">Reference proteome</keyword>
<accession>A0A409XLS3</accession>
<evidence type="ECO:0000313" key="2">
    <source>
        <dbReference type="Proteomes" id="UP000283269"/>
    </source>
</evidence>
<sequence length="195" mass="21582">MTSTQPPPHAVTLRLRLFILCSSSFLPAPHRTTPHVFLFLVLSSSYIYIRTSTPIIRTHHISLSPRYIYDTLPCALFEVRGNPTSIKTIIAFYFCSVVKFEYEYEYVAERGWAGQERRAGEAGGRGTLLGPNFSKTILSWSLVLVPEKELYGVLELDRASAGGVGVPSSTTSLNLKPTTHMYGAAAINSRPTTPE</sequence>
<reference evidence="1 2" key="1">
    <citation type="journal article" date="2018" name="Evol. Lett.">
        <title>Horizontal gene cluster transfer increased hallucinogenic mushroom diversity.</title>
        <authorList>
            <person name="Reynolds H.T."/>
            <person name="Vijayakumar V."/>
            <person name="Gluck-Thaler E."/>
            <person name="Korotkin H.B."/>
            <person name="Matheny P.B."/>
            <person name="Slot J.C."/>
        </authorList>
    </citation>
    <scope>NUCLEOTIDE SEQUENCE [LARGE SCALE GENOMIC DNA]</scope>
    <source>
        <strain evidence="1 2">2631</strain>
    </source>
</reference>
<name>A0A409XLS3_PSICY</name>
<gene>
    <name evidence="1" type="ORF">CVT25_013021</name>
</gene>
<proteinExistence type="predicted"/>
<dbReference type="AlphaFoldDB" id="A0A409XLS3"/>
<dbReference type="EMBL" id="NHYD01001262">
    <property type="protein sequence ID" value="PPQ91739.1"/>
    <property type="molecule type" value="Genomic_DNA"/>
</dbReference>
<comment type="caution">
    <text evidence="1">The sequence shown here is derived from an EMBL/GenBank/DDBJ whole genome shotgun (WGS) entry which is preliminary data.</text>
</comment>
<organism evidence="1 2">
    <name type="scientific">Psilocybe cyanescens</name>
    <dbReference type="NCBI Taxonomy" id="93625"/>
    <lineage>
        <taxon>Eukaryota</taxon>
        <taxon>Fungi</taxon>
        <taxon>Dikarya</taxon>
        <taxon>Basidiomycota</taxon>
        <taxon>Agaricomycotina</taxon>
        <taxon>Agaricomycetes</taxon>
        <taxon>Agaricomycetidae</taxon>
        <taxon>Agaricales</taxon>
        <taxon>Agaricineae</taxon>
        <taxon>Strophariaceae</taxon>
        <taxon>Psilocybe</taxon>
    </lineage>
</organism>
<dbReference type="Proteomes" id="UP000283269">
    <property type="component" value="Unassembled WGS sequence"/>
</dbReference>
<protein>
    <submittedName>
        <fullName evidence="1">Uncharacterized protein</fullName>
    </submittedName>
</protein>
<dbReference type="InParanoid" id="A0A409XLS3"/>